<dbReference type="EMBL" id="CAMTCP010000266">
    <property type="protein sequence ID" value="CAI3666947.1"/>
    <property type="molecule type" value="Genomic_DNA"/>
</dbReference>
<name>A0AAD1YM14_9CLOT</name>
<evidence type="ECO:0000313" key="1">
    <source>
        <dbReference type="EMBL" id="CAI3666947.1"/>
    </source>
</evidence>
<dbReference type="AlphaFoldDB" id="A0AAD1YM14"/>
<protein>
    <submittedName>
        <fullName evidence="1">Uncharacterized protein</fullName>
    </submittedName>
</protein>
<dbReference type="Proteomes" id="UP001189143">
    <property type="component" value="Unassembled WGS sequence"/>
</dbReference>
<comment type="caution">
    <text evidence="1">The sequence shown here is derived from an EMBL/GenBank/DDBJ whole genome shotgun (WGS) entry which is preliminary data.</text>
</comment>
<sequence>MKCAREAVKLIKIYVDVDTSETAKVRVNLRVRKVDTEFPIRILKEDILNH</sequence>
<proteinExistence type="predicted"/>
<organism evidence="1 2">
    <name type="scientific">Clostridium neonatale</name>
    <dbReference type="NCBI Taxonomy" id="137838"/>
    <lineage>
        <taxon>Bacteria</taxon>
        <taxon>Bacillati</taxon>
        <taxon>Bacillota</taxon>
        <taxon>Clostridia</taxon>
        <taxon>Eubacteriales</taxon>
        <taxon>Clostridiaceae</taxon>
        <taxon>Clostridium</taxon>
    </lineage>
</organism>
<gene>
    <name evidence="1" type="ORF">CNEO2_660006</name>
</gene>
<accession>A0AAD1YM14</accession>
<reference evidence="1" key="1">
    <citation type="submission" date="2022-10" db="EMBL/GenBank/DDBJ databases">
        <authorList>
            <person name="Aires J."/>
            <person name="Mesa V."/>
        </authorList>
    </citation>
    <scope>NUCLEOTIDE SEQUENCE</scope>
    <source>
        <strain evidence="1">Clostridium neonatale JD116</strain>
    </source>
</reference>
<evidence type="ECO:0000313" key="2">
    <source>
        <dbReference type="Proteomes" id="UP001189143"/>
    </source>
</evidence>